<dbReference type="InParanoid" id="A0A151ZEL5"/>
<name>A0A151ZEL5_TIELA</name>
<dbReference type="GO" id="GO:0000176">
    <property type="term" value="C:nuclear exosome (RNase complex)"/>
    <property type="evidence" value="ECO:0007669"/>
    <property type="project" value="TreeGrafter"/>
</dbReference>
<evidence type="ECO:0000256" key="2">
    <source>
        <dbReference type="ARBA" id="ARBA00004604"/>
    </source>
</evidence>
<dbReference type="GO" id="GO:0035925">
    <property type="term" value="F:mRNA 3'-UTR AU-rich region binding"/>
    <property type="evidence" value="ECO:0007669"/>
    <property type="project" value="TreeGrafter"/>
</dbReference>
<evidence type="ECO:0000256" key="8">
    <source>
        <dbReference type="ARBA" id="ARBA00023242"/>
    </source>
</evidence>
<sequence length="270" mass="30763">MEAFQKIHPLEFYRKFLQRSVRPDGRSLNDIRKTSISTGAITTACGSSFVKIGNTSVICGIRSEVGIPSFENTDQQTNIFVNLELGPICSNIYSSTKPSEQAMSLSSKLNSLVKRLDIPKEDFYFDQEGKVLWYLYVDIYCLDYDGNIMDASILALISSLKNVKLPRGIIENTNEYYKDTEQLRSLQINHYLFPLSFSIIEDFILSDPSNQEEQLSTSNLTITLNENFEICLLSYSGIKPISETILQESFEKLKNRIEYLKSLIDSAQEH</sequence>
<dbReference type="GO" id="GO:0034473">
    <property type="term" value="P:U1 snRNA 3'-end processing"/>
    <property type="evidence" value="ECO:0007669"/>
    <property type="project" value="TreeGrafter"/>
</dbReference>
<dbReference type="CDD" id="cd11369">
    <property type="entry name" value="RNase_PH_RRP43"/>
    <property type="match status" value="1"/>
</dbReference>
<comment type="subcellular location">
    <subcellularLocation>
        <location evidence="1">Cytoplasm</location>
    </subcellularLocation>
    <subcellularLocation>
        <location evidence="2">Nucleus</location>
        <location evidence="2">Nucleolus</location>
    </subcellularLocation>
</comment>
<dbReference type="GO" id="GO:0000177">
    <property type="term" value="C:cytoplasmic exosome (RNase complex)"/>
    <property type="evidence" value="ECO:0007669"/>
    <property type="project" value="TreeGrafter"/>
</dbReference>
<dbReference type="STRING" id="361077.A0A151ZEL5"/>
<keyword evidence="13" id="KW-1185">Reference proteome</keyword>
<dbReference type="InterPro" id="IPR036345">
    <property type="entry name" value="ExoRNase_PH_dom2_sf"/>
</dbReference>
<dbReference type="OMA" id="MQPGEPF"/>
<keyword evidence="8" id="KW-0539">Nucleus</keyword>
<dbReference type="PANTHER" id="PTHR11097:SF9">
    <property type="entry name" value="EXOSOME COMPLEX COMPONENT RRP43"/>
    <property type="match status" value="1"/>
</dbReference>
<keyword evidence="5" id="KW-0698">rRNA processing</keyword>
<evidence type="ECO:0000256" key="7">
    <source>
        <dbReference type="ARBA" id="ARBA00022884"/>
    </source>
</evidence>
<keyword evidence="7" id="KW-0694">RNA-binding</keyword>
<comment type="caution">
    <text evidence="12">The sequence shown here is derived from an EMBL/GenBank/DDBJ whole genome shotgun (WGS) entry which is preliminary data.</text>
</comment>
<dbReference type="InterPro" id="IPR015847">
    <property type="entry name" value="ExoRNase_PH_dom2"/>
</dbReference>
<evidence type="ECO:0000256" key="4">
    <source>
        <dbReference type="ARBA" id="ARBA00022490"/>
    </source>
</evidence>
<gene>
    <name evidence="12" type="ORF">DLAC_06377</name>
</gene>
<dbReference type="InterPro" id="IPR050590">
    <property type="entry name" value="Exosome_comp_Rrp42_subfam"/>
</dbReference>
<dbReference type="InterPro" id="IPR027408">
    <property type="entry name" value="PNPase/RNase_PH_dom_sf"/>
</dbReference>
<evidence type="ECO:0000256" key="9">
    <source>
        <dbReference type="ARBA" id="ARBA00030617"/>
    </source>
</evidence>
<dbReference type="FunCoup" id="A0A151ZEL5">
    <property type="interactions" value="519"/>
</dbReference>
<dbReference type="GO" id="GO:0034476">
    <property type="term" value="P:U5 snRNA 3'-end processing"/>
    <property type="evidence" value="ECO:0007669"/>
    <property type="project" value="TreeGrafter"/>
</dbReference>
<dbReference type="Gene3D" id="3.30.230.70">
    <property type="entry name" value="GHMP Kinase, N-terminal domain"/>
    <property type="match status" value="1"/>
</dbReference>
<dbReference type="InterPro" id="IPR020568">
    <property type="entry name" value="Ribosomal_Su5_D2-typ_SF"/>
</dbReference>
<protein>
    <recommendedName>
        <fullName evidence="9">Ribosomal RNA-processing protein 43</fullName>
    </recommendedName>
</protein>
<evidence type="ECO:0000259" key="11">
    <source>
        <dbReference type="Pfam" id="PF03725"/>
    </source>
</evidence>
<evidence type="ECO:0000256" key="3">
    <source>
        <dbReference type="ARBA" id="ARBA00006678"/>
    </source>
</evidence>
<keyword evidence="4" id="KW-0963">Cytoplasm</keyword>
<evidence type="ECO:0000256" key="6">
    <source>
        <dbReference type="ARBA" id="ARBA00022835"/>
    </source>
</evidence>
<feature type="domain" description="Exoribonuclease phosphorolytic" evidence="11">
    <location>
        <begin position="195"/>
        <end position="248"/>
    </location>
</feature>
<dbReference type="Proteomes" id="UP000076078">
    <property type="component" value="Unassembled WGS sequence"/>
</dbReference>
<dbReference type="GO" id="GO:0034475">
    <property type="term" value="P:U4 snRNA 3'-end processing"/>
    <property type="evidence" value="ECO:0007669"/>
    <property type="project" value="TreeGrafter"/>
</dbReference>
<evidence type="ECO:0000256" key="5">
    <source>
        <dbReference type="ARBA" id="ARBA00022552"/>
    </source>
</evidence>
<dbReference type="EMBL" id="LODT01000029">
    <property type="protein sequence ID" value="KYQ92402.1"/>
    <property type="molecule type" value="Genomic_DNA"/>
</dbReference>
<dbReference type="AlphaFoldDB" id="A0A151ZEL5"/>
<dbReference type="PANTHER" id="PTHR11097">
    <property type="entry name" value="EXOSOME COMPLEX EXONUCLEASE RIBOSOMAL RNA PROCESSING PROTEIN"/>
    <property type="match status" value="1"/>
</dbReference>
<organism evidence="12 13">
    <name type="scientific">Tieghemostelium lacteum</name>
    <name type="common">Slime mold</name>
    <name type="synonym">Dictyostelium lacteum</name>
    <dbReference type="NCBI Taxonomy" id="361077"/>
    <lineage>
        <taxon>Eukaryota</taxon>
        <taxon>Amoebozoa</taxon>
        <taxon>Evosea</taxon>
        <taxon>Eumycetozoa</taxon>
        <taxon>Dictyostelia</taxon>
        <taxon>Dictyosteliales</taxon>
        <taxon>Raperosteliaceae</taxon>
        <taxon>Tieghemostelium</taxon>
    </lineage>
</organism>
<comment type="similarity">
    <text evidence="3">Belongs to the RNase PH family.</text>
</comment>
<dbReference type="GO" id="GO:0016075">
    <property type="term" value="P:rRNA catabolic process"/>
    <property type="evidence" value="ECO:0007669"/>
    <property type="project" value="TreeGrafter"/>
</dbReference>
<dbReference type="InterPro" id="IPR033196">
    <property type="entry name" value="Rrp43"/>
</dbReference>
<accession>A0A151ZEL5</accession>
<evidence type="ECO:0000313" key="13">
    <source>
        <dbReference type="Proteomes" id="UP000076078"/>
    </source>
</evidence>
<dbReference type="GO" id="GO:0071028">
    <property type="term" value="P:nuclear mRNA surveillance"/>
    <property type="evidence" value="ECO:0007669"/>
    <property type="project" value="TreeGrafter"/>
</dbReference>
<dbReference type="SUPFAM" id="SSF55666">
    <property type="entry name" value="Ribonuclease PH domain 2-like"/>
    <property type="match status" value="1"/>
</dbReference>
<dbReference type="GO" id="GO:0005730">
    <property type="term" value="C:nucleolus"/>
    <property type="evidence" value="ECO:0007669"/>
    <property type="project" value="UniProtKB-SubCell"/>
</dbReference>
<dbReference type="Pfam" id="PF03725">
    <property type="entry name" value="RNase_PH_C"/>
    <property type="match status" value="1"/>
</dbReference>
<dbReference type="SUPFAM" id="SSF54211">
    <property type="entry name" value="Ribosomal protein S5 domain 2-like"/>
    <property type="match status" value="1"/>
</dbReference>
<reference evidence="12 13" key="1">
    <citation type="submission" date="2015-12" db="EMBL/GenBank/DDBJ databases">
        <title>Dictyostelia acquired genes for synthesis and detection of signals that induce cell-type specialization by lateral gene transfer from prokaryotes.</title>
        <authorList>
            <person name="Gloeckner G."/>
            <person name="Schaap P."/>
        </authorList>
    </citation>
    <scope>NUCLEOTIDE SEQUENCE [LARGE SCALE GENOMIC DNA]</scope>
    <source>
        <strain evidence="12 13">TK</strain>
    </source>
</reference>
<dbReference type="OrthoDB" id="45882at2759"/>
<dbReference type="GO" id="GO:0000467">
    <property type="term" value="P:exonucleolytic trimming to generate mature 3'-end of 5.8S rRNA from tricistronic rRNA transcript (SSU-rRNA, 5.8S rRNA, LSU-rRNA)"/>
    <property type="evidence" value="ECO:0007669"/>
    <property type="project" value="TreeGrafter"/>
</dbReference>
<evidence type="ECO:0000313" key="12">
    <source>
        <dbReference type="EMBL" id="KYQ92402.1"/>
    </source>
</evidence>
<keyword evidence="6" id="KW-0271">Exosome</keyword>
<dbReference type="Pfam" id="PF01138">
    <property type="entry name" value="RNase_PH"/>
    <property type="match status" value="1"/>
</dbReference>
<dbReference type="GO" id="GO:0071035">
    <property type="term" value="P:nuclear polyadenylation-dependent rRNA catabolic process"/>
    <property type="evidence" value="ECO:0007669"/>
    <property type="project" value="TreeGrafter"/>
</dbReference>
<feature type="domain" description="Exoribonuclease phosphorolytic" evidence="10">
    <location>
        <begin position="31"/>
        <end position="166"/>
    </location>
</feature>
<proteinExistence type="inferred from homology"/>
<evidence type="ECO:0000259" key="10">
    <source>
        <dbReference type="Pfam" id="PF01138"/>
    </source>
</evidence>
<evidence type="ECO:0000256" key="1">
    <source>
        <dbReference type="ARBA" id="ARBA00004496"/>
    </source>
</evidence>
<dbReference type="InterPro" id="IPR001247">
    <property type="entry name" value="ExoRNase_PH_dom1"/>
</dbReference>
<dbReference type="GO" id="GO:0071038">
    <property type="term" value="P:TRAMP-dependent tRNA surveillance pathway"/>
    <property type="evidence" value="ECO:0007669"/>
    <property type="project" value="TreeGrafter"/>
</dbReference>